<sequence>MAGSEAMRSLRWLTRSAASAFNKPETVMRQAAARSSRHLATSTEPSTETVSPAADADISTLPTATTAWSPPSPVLVTLYAFPSMKPLRFEKYPAEHLQVPLRRDLLHRAVIYEGDNTRQGTASTKWRDDVHGSGRKLAPQKGTGNARVGDRKSPIRRGGGVAFGPHPRDFSTDLPRKIYDKAWRTALSYRYNCGHIMVVDRIQMPRDASPWFWKTFFEANPWGKGKGRCTLITDEMDKELFRAVNEVEEHARILDRPDVDVKDLLKTGKLIIEKKALDKILREHSKDLVKAAPRANYPRRLYFSE</sequence>
<dbReference type="GO" id="GO:0003735">
    <property type="term" value="F:structural constituent of ribosome"/>
    <property type="evidence" value="ECO:0007669"/>
    <property type="project" value="InterPro"/>
</dbReference>
<evidence type="ECO:0000313" key="6">
    <source>
        <dbReference type="EMBL" id="KAH8705398.1"/>
    </source>
</evidence>
<dbReference type="GO" id="GO:1990904">
    <property type="term" value="C:ribonucleoprotein complex"/>
    <property type="evidence" value="ECO:0007669"/>
    <property type="project" value="UniProtKB-KW"/>
</dbReference>
<dbReference type="AlphaFoldDB" id="A0AAD4L3U0"/>
<dbReference type="GO" id="GO:0005840">
    <property type="term" value="C:ribosome"/>
    <property type="evidence" value="ECO:0007669"/>
    <property type="project" value="UniProtKB-KW"/>
</dbReference>
<feature type="compositionally biased region" description="Low complexity" evidence="5">
    <location>
        <begin position="41"/>
        <end position="52"/>
    </location>
</feature>
<evidence type="ECO:0000256" key="3">
    <source>
        <dbReference type="ARBA" id="ARBA00023274"/>
    </source>
</evidence>
<dbReference type="EMBL" id="JAJTJA010000001">
    <property type="protein sequence ID" value="KAH8705398.1"/>
    <property type="molecule type" value="Genomic_DNA"/>
</dbReference>
<evidence type="ECO:0000256" key="1">
    <source>
        <dbReference type="ARBA" id="ARBA00010528"/>
    </source>
</evidence>
<dbReference type="Gene3D" id="3.40.1370.10">
    <property type="match status" value="1"/>
</dbReference>
<dbReference type="Pfam" id="PF00573">
    <property type="entry name" value="Ribosomal_L4"/>
    <property type="match status" value="1"/>
</dbReference>
<dbReference type="InterPro" id="IPR013005">
    <property type="entry name" value="Ribosomal_uL4-like"/>
</dbReference>
<dbReference type="SUPFAM" id="SSF52166">
    <property type="entry name" value="Ribosomal protein L4"/>
    <property type="match status" value="1"/>
</dbReference>
<reference evidence="6" key="1">
    <citation type="submission" date="2021-12" db="EMBL/GenBank/DDBJ databases">
        <title>Convergent genome expansion in fungi linked to evolution of root-endophyte symbiosis.</title>
        <authorList>
            <consortium name="DOE Joint Genome Institute"/>
            <person name="Ke Y.-H."/>
            <person name="Bonito G."/>
            <person name="Liao H.-L."/>
            <person name="Looney B."/>
            <person name="Rojas-Flechas A."/>
            <person name="Nash J."/>
            <person name="Hameed K."/>
            <person name="Schadt C."/>
            <person name="Martin F."/>
            <person name="Crous P.W."/>
            <person name="Miettinen O."/>
            <person name="Magnuson J.K."/>
            <person name="Labbe J."/>
            <person name="Jacobson D."/>
            <person name="Doktycz M.J."/>
            <person name="Veneault-Fourrey C."/>
            <person name="Kuo A."/>
            <person name="Mondo S."/>
            <person name="Calhoun S."/>
            <person name="Riley R."/>
            <person name="Ohm R."/>
            <person name="LaButti K."/>
            <person name="Andreopoulos B."/>
            <person name="Pangilinan J."/>
            <person name="Nolan M."/>
            <person name="Tritt A."/>
            <person name="Clum A."/>
            <person name="Lipzen A."/>
            <person name="Daum C."/>
            <person name="Barry K."/>
            <person name="Grigoriev I.V."/>
            <person name="Vilgalys R."/>
        </authorList>
    </citation>
    <scope>NUCLEOTIDE SEQUENCE</scope>
    <source>
        <strain evidence="6">PMI_201</strain>
    </source>
</reference>
<name>A0AAD4L3U0_9EURO</name>
<dbReference type="InterPro" id="IPR002136">
    <property type="entry name" value="Ribosomal_uL4"/>
</dbReference>
<protein>
    <recommendedName>
        <fullName evidence="4">Large ribosomal subunit protein uL4m</fullName>
    </recommendedName>
</protein>
<evidence type="ECO:0000256" key="4">
    <source>
        <dbReference type="ARBA" id="ARBA00040565"/>
    </source>
</evidence>
<proteinExistence type="inferred from homology"/>
<keyword evidence="2 6" id="KW-0689">Ribosomal protein</keyword>
<dbReference type="PANTHER" id="PTHR10746:SF6">
    <property type="entry name" value="LARGE RIBOSOMAL SUBUNIT PROTEIN UL4M"/>
    <property type="match status" value="1"/>
</dbReference>
<accession>A0AAD4L3U0</accession>
<dbReference type="FunFam" id="3.40.1370.10:FF:000016">
    <property type="entry name" value="60S ribosomal protein L4, mitochondrial"/>
    <property type="match status" value="1"/>
</dbReference>
<evidence type="ECO:0000256" key="2">
    <source>
        <dbReference type="ARBA" id="ARBA00022980"/>
    </source>
</evidence>
<organism evidence="6 7">
    <name type="scientific">Talaromyces proteolyticus</name>
    <dbReference type="NCBI Taxonomy" id="1131652"/>
    <lineage>
        <taxon>Eukaryota</taxon>
        <taxon>Fungi</taxon>
        <taxon>Dikarya</taxon>
        <taxon>Ascomycota</taxon>
        <taxon>Pezizomycotina</taxon>
        <taxon>Eurotiomycetes</taxon>
        <taxon>Eurotiomycetidae</taxon>
        <taxon>Eurotiales</taxon>
        <taxon>Trichocomaceae</taxon>
        <taxon>Talaromyces</taxon>
        <taxon>Talaromyces sect. Bacilispori</taxon>
    </lineage>
</organism>
<dbReference type="Proteomes" id="UP001201262">
    <property type="component" value="Unassembled WGS sequence"/>
</dbReference>
<comment type="similarity">
    <text evidence="1">Belongs to the universal ribosomal protein uL4 family.</text>
</comment>
<comment type="caution">
    <text evidence="6">The sequence shown here is derived from an EMBL/GenBank/DDBJ whole genome shotgun (WGS) entry which is preliminary data.</text>
</comment>
<evidence type="ECO:0000256" key="5">
    <source>
        <dbReference type="SAM" id="MobiDB-lite"/>
    </source>
</evidence>
<feature type="region of interest" description="Disordered" evidence="5">
    <location>
        <begin position="33"/>
        <end position="53"/>
    </location>
</feature>
<dbReference type="PANTHER" id="PTHR10746">
    <property type="entry name" value="50S RIBOSOMAL PROTEIN L4"/>
    <property type="match status" value="1"/>
</dbReference>
<dbReference type="RefSeq" id="XP_046078019.1">
    <property type="nucleotide sequence ID" value="XM_046212856.1"/>
</dbReference>
<feature type="region of interest" description="Disordered" evidence="5">
    <location>
        <begin position="119"/>
        <end position="166"/>
    </location>
</feature>
<dbReference type="InterPro" id="IPR023574">
    <property type="entry name" value="Ribosomal_uL4_dom_sf"/>
</dbReference>
<keyword evidence="3" id="KW-0687">Ribonucleoprotein</keyword>
<dbReference type="GeneID" id="70243143"/>
<evidence type="ECO:0000313" key="7">
    <source>
        <dbReference type="Proteomes" id="UP001201262"/>
    </source>
</evidence>
<dbReference type="GO" id="GO:0006412">
    <property type="term" value="P:translation"/>
    <property type="evidence" value="ECO:0007669"/>
    <property type="project" value="InterPro"/>
</dbReference>
<keyword evidence="7" id="KW-1185">Reference proteome</keyword>
<gene>
    <name evidence="6" type="ORF">BGW36DRAFT_332605</name>
</gene>
<dbReference type="NCBIfam" id="TIGR03953">
    <property type="entry name" value="rplD_bact"/>
    <property type="match status" value="1"/>
</dbReference>